<keyword evidence="1" id="KW-0547">Nucleotide-binding</keyword>
<reference evidence="4 5" key="1">
    <citation type="submission" date="2019-02" db="EMBL/GenBank/DDBJ databases">
        <title>Deep-cultivation of Planctomycetes and their phenomic and genomic characterization uncovers novel biology.</title>
        <authorList>
            <person name="Wiegand S."/>
            <person name="Jogler M."/>
            <person name="Boedeker C."/>
            <person name="Pinto D."/>
            <person name="Vollmers J."/>
            <person name="Rivas-Marin E."/>
            <person name="Kohn T."/>
            <person name="Peeters S.H."/>
            <person name="Heuer A."/>
            <person name="Rast P."/>
            <person name="Oberbeckmann S."/>
            <person name="Bunk B."/>
            <person name="Jeske O."/>
            <person name="Meyerdierks A."/>
            <person name="Storesund J.E."/>
            <person name="Kallscheuer N."/>
            <person name="Luecker S."/>
            <person name="Lage O.M."/>
            <person name="Pohl T."/>
            <person name="Merkel B.J."/>
            <person name="Hornburger P."/>
            <person name="Mueller R.-W."/>
            <person name="Bruemmer F."/>
            <person name="Labrenz M."/>
            <person name="Spormann A.M."/>
            <person name="Op den Camp H."/>
            <person name="Overmann J."/>
            <person name="Amann R."/>
            <person name="Jetten M.S.M."/>
            <person name="Mascher T."/>
            <person name="Medema M.H."/>
            <person name="Devos D.P."/>
            <person name="Kaster A.-K."/>
            <person name="Ovreas L."/>
            <person name="Rohde M."/>
            <person name="Galperin M.Y."/>
            <person name="Jogler C."/>
        </authorList>
    </citation>
    <scope>NUCLEOTIDE SEQUENCE [LARGE SCALE GENOMIC DNA]</scope>
    <source>
        <strain evidence="4 5">Pan216</strain>
    </source>
</reference>
<evidence type="ECO:0000313" key="5">
    <source>
        <dbReference type="Proteomes" id="UP000317093"/>
    </source>
</evidence>
<dbReference type="SUPFAM" id="SSF52540">
    <property type="entry name" value="P-loop containing nucleoside triphosphate hydrolases"/>
    <property type="match status" value="1"/>
</dbReference>
<dbReference type="GO" id="GO:0035556">
    <property type="term" value="P:intracellular signal transduction"/>
    <property type="evidence" value="ECO:0007669"/>
    <property type="project" value="TreeGrafter"/>
</dbReference>
<dbReference type="RefSeq" id="WP_419193327.1">
    <property type="nucleotide sequence ID" value="NZ_CP036279.1"/>
</dbReference>
<dbReference type="InterPro" id="IPR041664">
    <property type="entry name" value="AAA_16"/>
</dbReference>
<dbReference type="PROSITE" id="PS50011">
    <property type="entry name" value="PROTEIN_KINASE_DOM"/>
    <property type="match status" value="1"/>
</dbReference>
<keyword evidence="2" id="KW-0067">ATP-binding</keyword>
<name>A0A518B0I1_9BACT</name>
<accession>A0A518B0I1</accession>
<dbReference type="InterPro" id="IPR003593">
    <property type="entry name" value="AAA+_ATPase"/>
</dbReference>
<organism evidence="4 5">
    <name type="scientific">Kolteria novifilia</name>
    <dbReference type="NCBI Taxonomy" id="2527975"/>
    <lineage>
        <taxon>Bacteria</taxon>
        <taxon>Pseudomonadati</taxon>
        <taxon>Planctomycetota</taxon>
        <taxon>Planctomycetia</taxon>
        <taxon>Kolteriales</taxon>
        <taxon>Kolteriaceae</taxon>
        <taxon>Kolteria</taxon>
    </lineage>
</organism>
<dbReference type="InterPro" id="IPR027417">
    <property type="entry name" value="P-loop_NTPase"/>
</dbReference>
<dbReference type="Gene3D" id="3.40.50.300">
    <property type="entry name" value="P-loop containing nucleotide triphosphate hydrolases"/>
    <property type="match status" value="1"/>
</dbReference>
<dbReference type="InterPro" id="IPR000719">
    <property type="entry name" value="Prot_kinase_dom"/>
</dbReference>
<gene>
    <name evidence="4" type="primary">prkC_4</name>
    <name evidence="4" type="ORF">Pan216_13160</name>
</gene>
<evidence type="ECO:0000256" key="2">
    <source>
        <dbReference type="ARBA" id="ARBA00022840"/>
    </source>
</evidence>
<dbReference type="CDD" id="cd14014">
    <property type="entry name" value="STKc_PknB_like"/>
    <property type="match status" value="1"/>
</dbReference>
<dbReference type="PANTHER" id="PTHR24346">
    <property type="entry name" value="MAP/MICROTUBULE AFFINITY-REGULATING KINASE"/>
    <property type="match status" value="1"/>
</dbReference>
<dbReference type="SUPFAM" id="SSF56112">
    <property type="entry name" value="Protein kinase-like (PK-like)"/>
    <property type="match status" value="1"/>
</dbReference>
<dbReference type="SMART" id="SM00382">
    <property type="entry name" value="AAA"/>
    <property type="match status" value="1"/>
</dbReference>
<dbReference type="KEGG" id="knv:Pan216_13160"/>
<evidence type="ECO:0000313" key="4">
    <source>
        <dbReference type="EMBL" id="QDU60475.1"/>
    </source>
</evidence>
<dbReference type="PANTHER" id="PTHR24346:SF30">
    <property type="entry name" value="MATERNAL EMBRYONIC LEUCINE ZIPPER KINASE"/>
    <property type="match status" value="1"/>
</dbReference>
<dbReference type="Gene3D" id="3.30.200.20">
    <property type="entry name" value="Phosphorylase Kinase, domain 1"/>
    <property type="match status" value="1"/>
</dbReference>
<dbReference type="Proteomes" id="UP000317093">
    <property type="component" value="Chromosome"/>
</dbReference>
<evidence type="ECO:0000256" key="1">
    <source>
        <dbReference type="ARBA" id="ARBA00022741"/>
    </source>
</evidence>
<proteinExistence type="predicted"/>
<keyword evidence="4" id="KW-0808">Transferase</keyword>
<sequence length="805" mass="89972">MDPNHGASEDGGLAFLLLADQLSRWTKGSGARVEDYLARYRSLHHQREALLELIAGEYFLRRRDGEAPEIEEYRARFPQFADELPIQLELLDMMADGRLDTNVIEGPESDRAVVSSVTFDPGERFDVICRLGIAPTTVSYLAHDHLWDEPVVLKTVRRASPSQVAMLQREFHRRRNHGHANLAAYHELIAAGERWFLTMEYVEGQNLFDFVRDDEDISPAGGREHSGRGWLPRLRHALRQLVGAAASLHRSGGVHGDIRPSNIVVSSTSRLTLLDLGTPVDYRMGTLPRADVRRTRDVYMAPEQYDSGRSTPTGDLYAIGVVLYEVLTGEVPFAGTWTEIGLAKSLLDPPDPRHRAPGIPDDLADLCVELLSPVELKRPDPDRVLARLGESAERKNRESATARSRELFVGRHRELEEVRSLAEPCQHERSTIVVVHGSEGIGRTTFLQRAAREIRRSSGAVVIEAGCSKRELVVLGLWDQIAHSMVGELERRPEVDLASLLRGGGERLSRHFPAFAELKAFGEGDGGNVMPPKFPHADRRRGEAMETFVRLIHDLSSRHGLVLLVDDLEKGDDASTEALLELFVEQRVPRLLLVASVRTEELVNASFLKTLGRGLREDPSIARCHSLALGPLSNDAMGQVIASQLERGEESTRRADDIAREVAGNPSLVPLVGALHHPRETKHVLGAGVIRSLDERLTRLSAEERVLLETIAASREPLAQRDALELAEITTHGRRILARLEHWRLLRTSGPFPTDPVELYHPWIRLHLLHGMSLADWLVCQRRLEGRRVPTRQPTRSPNVTPPRC</sequence>
<dbReference type="Pfam" id="PF00069">
    <property type="entry name" value="Pkinase"/>
    <property type="match status" value="1"/>
</dbReference>
<dbReference type="Pfam" id="PF13191">
    <property type="entry name" value="AAA_16"/>
    <property type="match status" value="1"/>
</dbReference>
<keyword evidence="4" id="KW-0418">Kinase</keyword>
<keyword evidence="5" id="KW-1185">Reference proteome</keyword>
<dbReference type="AlphaFoldDB" id="A0A518B0I1"/>
<dbReference type="InterPro" id="IPR011009">
    <property type="entry name" value="Kinase-like_dom_sf"/>
</dbReference>
<feature type="domain" description="Protein kinase" evidence="3">
    <location>
        <begin position="125"/>
        <end position="408"/>
    </location>
</feature>
<protein>
    <submittedName>
        <fullName evidence="4">Serine/threonine-protein kinase PrkC</fullName>
        <ecNumber evidence="4">2.7.11.1</ecNumber>
    </submittedName>
</protein>
<dbReference type="GO" id="GO:0005737">
    <property type="term" value="C:cytoplasm"/>
    <property type="evidence" value="ECO:0007669"/>
    <property type="project" value="TreeGrafter"/>
</dbReference>
<dbReference type="Gene3D" id="1.10.510.10">
    <property type="entry name" value="Transferase(Phosphotransferase) domain 1"/>
    <property type="match status" value="1"/>
</dbReference>
<dbReference type="GO" id="GO:0004674">
    <property type="term" value="F:protein serine/threonine kinase activity"/>
    <property type="evidence" value="ECO:0007669"/>
    <property type="project" value="UniProtKB-EC"/>
</dbReference>
<dbReference type="EMBL" id="CP036279">
    <property type="protein sequence ID" value="QDU60475.1"/>
    <property type="molecule type" value="Genomic_DNA"/>
</dbReference>
<evidence type="ECO:0000259" key="3">
    <source>
        <dbReference type="PROSITE" id="PS50011"/>
    </source>
</evidence>
<dbReference type="EC" id="2.7.11.1" evidence="4"/>
<dbReference type="GO" id="GO:0005524">
    <property type="term" value="F:ATP binding"/>
    <property type="evidence" value="ECO:0007669"/>
    <property type="project" value="UniProtKB-KW"/>
</dbReference>